<feature type="domain" description="EF-hand" evidence="5">
    <location>
        <begin position="264"/>
        <end position="299"/>
    </location>
</feature>
<dbReference type="Gene3D" id="1.10.238.10">
    <property type="entry name" value="EF-hand"/>
    <property type="match status" value="3"/>
</dbReference>
<evidence type="ECO:0000256" key="1">
    <source>
        <dbReference type="ARBA" id="ARBA00022837"/>
    </source>
</evidence>
<dbReference type="GO" id="GO:0006897">
    <property type="term" value="P:endocytosis"/>
    <property type="evidence" value="ECO:0007669"/>
    <property type="project" value="TreeGrafter"/>
</dbReference>
<dbReference type="GO" id="GO:0005886">
    <property type="term" value="C:plasma membrane"/>
    <property type="evidence" value="ECO:0007669"/>
    <property type="project" value="TreeGrafter"/>
</dbReference>
<evidence type="ECO:0000256" key="3">
    <source>
        <dbReference type="SAM" id="MobiDB-lite"/>
    </source>
</evidence>
<dbReference type="SUPFAM" id="SSF57997">
    <property type="entry name" value="Tropomyosin"/>
    <property type="match status" value="1"/>
</dbReference>
<dbReference type="InterPro" id="IPR000261">
    <property type="entry name" value="EH_dom"/>
</dbReference>
<feature type="region of interest" description="Disordered" evidence="3">
    <location>
        <begin position="601"/>
        <end position="624"/>
    </location>
</feature>
<dbReference type="AlphaFoldDB" id="A0A8S1DM49"/>
<feature type="domain" description="EH" evidence="4">
    <location>
        <begin position="265"/>
        <end position="354"/>
    </location>
</feature>
<dbReference type="SMART" id="SM00054">
    <property type="entry name" value="EFh"/>
    <property type="match status" value="4"/>
</dbReference>
<organism evidence="6 7">
    <name type="scientific">Cloeon dipterum</name>
    <dbReference type="NCBI Taxonomy" id="197152"/>
    <lineage>
        <taxon>Eukaryota</taxon>
        <taxon>Metazoa</taxon>
        <taxon>Ecdysozoa</taxon>
        <taxon>Arthropoda</taxon>
        <taxon>Hexapoda</taxon>
        <taxon>Insecta</taxon>
        <taxon>Pterygota</taxon>
        <taxon>Palaeoptera</taxon>
        <taxon>Ephemeroptera</taxon>
        <taxon>Pisciforma</taxon>
        <taxon>Baetidae</taxon>
        <taxon>Cloeon</taxon>
    </lineage>
</organism>
<keyword evidence="1" id="KW-0106">Calcium</keyword>
<evidence type="ECO:0000313" key="7">
    <source>
        <dbReference type="Proteomes" id="UP000494165"/>
    </source>
</evidence>
<feature type="coiled-coil region" evidence="2">
    <location>
        <begin position="383"/>
        <end position="567"/>
    </location>
</feature>
<dbReference type="PANTHER" id="PTHR11216:SF174">
    <property type="entry name" value="GH06923P"/>
    <property type="match status" value="1"/>
</dbReference>
<dbReference type="Proteomes" id="UP000494165">
    <property type="component" value="Unassembled WGS sequence"/>
</dbReference>
<dbReference type="SMART" id="SM00027">
    <property type="entry name" value="EH"/>
    <property type="match status" value="3"/>
</dbReference>
<dbReference type="InterPro" id="IPR011992">
    <property type="entry name" value="EF-hand-dom_pair"/>
</dbReference>
<comment type="caution">
    <text evidence="6">The sequence shown here is derived from an EMBL/GenBank/DDBJ whole genome shotgun (WGS) entry which is preliminary data.</text>
</comment>
<dbReference type="PROSITE" id="PS00018">
    <property type="entry name" value="EF_HAND_1"/>
    <property type="match status" value="2"/>
</dbReference>
<name>A0A8S1DM49_9INSE</name>
<sequence>MAALPSPTQVAGGHAAIYEAYYQQVDPSASGSIPAPLAAKFLKKSGLSDIILSRIWDLSDTAGRGYLNKQGFFVALKLVSLAQAGKALTTANMLSETPPPKIGELPNVLPTGGPPKPPPPIGGTDWTVQPAEKLKYDNLFDSLEPVKGLIPGNKVKSVMMNSKLPLPTLGKIWDLADADKDGMLDRHEFTVAMHLVYKALEKHAIPATLPPDLMKPTRPPIPVAPAVAPGRPPMPGMMPPVPAVPKATPTFTSAHTVHWVVGPSERAKYEPRFKLADKDMDGFVSGAEIKDIFLQSGVPPPILAHIWGLCDTNQSGKLNLEQFMLAMWLIEQKLAGVNPPPSLAPDMVPPCMRPKPPPQQPQQPVLEVVSANAGTPYQSTPELDMISKEIAELALEKRVLETDIAQKEADIKIKSGEIKSLQGELDTLAATLKQLENQKGEAQKRLNDLKGQKSALEKEVSETKLLLDEEQSKVALLRCQADEQEKTLKEQEDELNQRKQELESLKAEEQRLESSLKSSKGQYEELNGNLQETQFLISQAKAKITQLEEQQRQMDDAIIMYDKALTNNDAFAVPDTSLDPISTEFREPEFVQFAMVNGVASPADSKQDDPFSSSNGSNNGQSVEVQSKENAFENDQFSSDPFAANFSQPNTGFDSDPFANFGASGGQSDPFDPFGEKAAAATSKTPEPGADAFGCDPFAANSTSPVPSREESSPTPALPPKKSKQPPPRPAPPKAMLRPAAPPAAPTSPSPEPTSGADPFGGDAFANNAAPADAFSTGGFADFADFDKFSTTTTSNNINGISRHSHSNNNNNNSYTSSSNSSSTAPSPAPARPKPLEFTEDPFRDYRYADPFDIEDPFASLPPGGGNNNNNNNNQSFGDAWGAPTTSVAAAAVSEEERRRRLREQEQADFEFALALSRAEAAGTS</sequence>
<evidence type="ECO:0000259" key="4">
    <source>
        <dbReference type="PROSITE" id="PS50031"/>
    </source>
</evidence>
<dbReference type="OrthoDB" id="524326at2759"/>
<dbReference type="GO" id="GO:0005737">
    <property type="term" value="C:cytoplasm"/>
    <property type="evidence" value="ECO:0007669"/>
    <property type="project" value="TreeGrafter"/>
</dbReference>
<feature type="compositionally biased region" description="Low complexity" evidence="3">
    <location>
        <begin position="760"/>
        <end position="823"/>
    </location>
</feature>
<dbReference type="Pfam" id="PF12763">
    <property type="entry name" value="EH"/>
    <property type="match status" value="3"/>
</dbReference>
<feature type="compositionally biased region" description="Low complexity" evidence="3">
    <location>
        <begin position="612"/>
        <end position="622"/>
    </location>
</feature>
<dbReference type="EMBL" id="CADEPI010000178">
    <property type="protein sequence ID" value="CAB3379125.1"/>
    <property type="molecule type" value="Genomic_DNA"/>
</dbReference>
<feature type="compositionally biased region" description="Pro residues" evidence="3">
    <location>
        <begin position="740"/>
        <end position="752"/>
    </location>
</feature>
<proteinExistence type="predicted"/>
<feature type="domain" description="EH" evidence="4">
    <location>
        <begin position="14"/>
        <end position="120"/>
    </location>
</feature>
<gene>
    <name evidence="6" type="ORF">CLODIP_2_CD09459</name>
</gene>
<keyword evidence="7" id="KW-1185">Reference proteome</keyword>
<feature type="domain" description="EH" evidence="4">
    <location>
        <begin position="132"/>
        <end position="220"/>
    </location>
</feature>
<dbReference type="InterPro" id="IPR018247">
    <property type="entry name" value="EF_Hand_1_Ca_BS"/>
</dbReference>
<dbReference type="GO" id="GO:0005509">
    <property type="term" value="F:calcium ion binding"/>
    <property type="evidence" value="ECO:0007669"/>
    <property type="project" value="InterPro"/>
</dbReference>
<keyword evidence="2" id="KW-0175">Coiled coil</keyword>
<reference evidence="6 7" key="1">
    <citation type="submission" date="2020-04" db="EMBL/GenBank/DDBJ databases">
        <authorList>
            <person name="Alioto T."/>
            <person name="Alioto T."/>
            <person name="Gomez Garrido J."/>
        </authorList>
    </citation>
    <scope>NUCLEOTIDE SEQUENCE [LARGE SCALE GENOMIC DNA]</scope>
</reference>
<dbReference type="SUPFAM" id="SSF47473">
    <property type="entry name" value="EF-hand"/>
    <property type="match status" value="3"/>
</dbReference>
<evidence type="ECO:0000259" key="5">
    <source>
        <dbReference type="PROSITE" id="PS50222"/>
    </source>
</evidence>
<evidence type="ECO:0000313" key="6">
    <source>
        <dbReference type="EMBL" id="CAB3379125.1"/>
    </source>
</evidence>
<dbReference type="PROSITE" id="PS50222">
    <property type="entry name" value="EF_HAND_2"/>
    <property type="match status" value="2"/>
</dbReference>
<feature type="region of interest" description="Disordered" evidence="3">
    <location>
        <begin position="636"/>
        <end position="841"/>
    </location>
</feature>
<dbReference type="InterPro" id="IPR002048">
    <property type="entry name" value="EF_hand_dom"/>
</dbReference>
<feature type="compositionally biased region" description="Polar residues" evidence="3">
    <location>
        <begin position="636"/>
        <end position="653"/>
    </location>
</feature>
<dbReference type="PROSITE" id="PS50031">
    <property type="entry name" value="EH"/>
    <property type="match status" value="3"/>
</dbReference>
<feature type="region of interest" description="Disordered" evidence="3">
    <location>
        <begin position="854"/>
        <end position="882"/>
    </location>
</feature>
<dbReference type="CDD" id="cd00052">
    <property type="entry name" value="EH"/>
    <property type="match status" value="3"/>
</dbReference>
<evidence type="ECO:0008006" key="8">
    <source>
        <dbReference type="Google" id="ProtNLM"/>
    </source>
</evidence>
<dbReference type="GO" id="GO:0016197">
    <property type="term" value="P:endosomal transport"/>
    <property type="evidence" value="ECO:0007669"/>
    <property type="project" value="TreeGrafter"/>
</dbReference>
<dbReference type="PANTHER" id="PTHR11216">
    <property type="entry name" value="EH DOMAIN"/>
    <property type="match status" value="1"/>
</dbReference>
<protein>
    <recommendedName>
        <fullName evidence="8">Epidermal growth factor receptor substrate 15-like 1</fullName>
    </recommendedName>
</protein>
<accession>A0A8S1DM49</accession>
<feature type="domain" description="EF-hand" evidence="5">
    <location>
        <begin position="164"/>
        <end position="199"/>
    </location>
</feature>
<dbReference type="Gene3D" id="1.10.287.1490">
    <property type="match status" value="1"/>
</dbReference>
<evidence type="ECO:0000256" key="2">
    <source>
        <dbReference type="SAM" id="Coils"/>
    </source>
</evidence>